<dbReference type="PANTHER" id="PTHR34138:SF1">
    <property type="entry name" value="CELL SHAPE-DETERMINING PROTEIN MREC"/>
    <property type="match status" value="1"/>
</dbReference>
<dbReference type="Proteomes" id="UP000177078">
    <property type="component" value="Unassembled WGS sequence"/>
</dbReference>
<dbReference type="GO" id="GO:0005886">
    <property type="term" value="C:plasma membrane"/>
    <property type="evidence" value="ECO:0007669"/>
    <property type="project" value="TreeGrafter"/>
</dbReference>
<dbReference type="Pfam" id="PF04085">
    <property type="entry name" value="MreC"/>
    <property type="match status" value="1"/>
</dbReference>
<comment type="function">
    <text evidence="5">Involved in formation and maintenance of cell shape.</text>
</comment>
<dbReference type="GO" id="GO:0008360">
    <property type="term" value="P:regulation of cell shape"/>
    <property type="evidence" value="ECO:0007669"/>
    <property type="project" value="UniProtKB-KW"/>
</dbReference>
<reference evidence="7 8" key="1">
    <citation type="journal article" date="2016" name="Nat. Commun.">
        <title>Thousands of microbial genomes shed light on interconnected biogeochemical processes in an aquifer system.</title>
        <authorList>
            <person name="Anantharaman K."/>
            <person name="Brown C.T."/>
            <person name="Hug L.A."/>
            <person name="Sharon I."/>
            <person name="Castelle C.J."/>
            <person name="Probst A.J."/>
            <person name="Thomas B.C."/>
            <person name="Singh A."/>
            <person name="Wilkins M.J."/>
            <person name="Karaoz U."/>
            <person name="Brodie E.L."/>
            <person name="Williams K.H."/>
            <person name="Hubbard S.S."/>
            <person name="Banfield J.F."/>
        </authorList>
    </citation>
    <scope>NUCLEOTIDE SEQUENCE [LARGE SCALE GENOMIC DNA]</scope>
</reference>
<dbReference type="PANTHER" id="PTHR34138">
    <property type="entry name" value="CELL SHAPE-DETERMINING PROTEIN MREC"/>
    <property type="match status" value="1"/>
</dbReference>
<dbReference type="InterPro" id="IPR007221">
    <property type="entry name" value="MreC"/>
</dbReference>
<dbReference type="EMBL" id="MHUC01000031">
    <property type="protein sequence ID" value="OHA70368.1"/>
    <property type="molecule type" value="Genomic_DNA"/>
</dbReference>
<evidence type="ECO:0000313" key="8">
    <source>
        <dbReference type="Proteomes" id="UP000177078"/>
    </source>
</evidence>
<dbReference type="InterPro" id="IPR042177">
    <property type="entry name" value="Cell/Rod_1"/>
</dbReference>
<evidence type="ECO:0000259" key="6">
    <source>
        <dbReference type="Pfam" id="PF04085"/>
    </source>
</evidence>
<evidence type="ECO:0000256" key="4">
    <source>
        <dbReference type="ARBA" id="ARBA00032089"/>
    </source>
</evidence>
<dbReference type="Gene3D" id="2.40.10.350">
    <property type="entry name" value="Rod shape-determining protein MreC, domain 2"/>
    <property type="match status" value="1"/>
</dbReference>
<keyword evidence="3 5" id="KW-0133">Cell shape</keyword>
<gene>
    <name evidence="7" type="ORF">A3F15_02400</name>
</gene>
<name>A0A1G2RCW1_9BACT</name>
<dbReference type="InterPro" id="IPR042175">
    <property type="entry name" value="Cell/Rod_MreC_2"/>
</dbReference>
<comment type="caution">
    <text evidence="7">The sequence shown here is derived from an EMBL/GenBank/DDBJ whole genome shotgun (WGS) entry which is preliminary data.</text>
</comment>
<organism evidence="7 8">
    <name type="scientific">Candidatus Wildermuthbacteria bacterium RIFCSPHIGHO2_12_FULL_40_12</name>
    <dbReference type="NCBI Taxonomy" id="1802457"/>
    <lineage>
        <taxon>Bacteria</taxon>
        <taxon>Candidatus Wildermuthiibacteriota</taxon>
    </lineage>
</organism>
<dbReference type="Gene3D" id="2.40.10.340">
    <property type="entry name" value="Rod shape-determining protein MreC, domain 1"/>
    <property type="match status" value="1"/>
</dbReference>
<comment type="similarity">
    <text evidence="1 5">Belongs to the MreC family.</text>
</comment>
<evidence type="ECO:0000256" key="5">
    <source>
        <dbReference type="PIRNR" id="PIRNR038471"/>
    </source>
</evidence>
<evidence type="ECO:0000256" key="3">
    <source>
        <dbReference type="ARBA" id="ARBA00022960"/>
    </source>
</evidence>
<dbReference type="STRING" id="1802457.A3F15_02400"/>
<protein>
    <recommendedName>
        <fullName evidence="2 5">Cell shape-determining protein MreC</fullName>
    </recommendedName>
    <alternativeName>
        <fullName evidence="4 5">Cell shape protein MreC</fullName>
    </alternativeName>
</protein>
<accession>A0A1G2RCW1</accession>
<evidence type="ECO:0000256" key="2">
    <source>
        <dbReference type="ARBA" id="ARBA00013855"/>
    </source>
</evidence>
<sequence length="274" mass="30770">MKAITKPRPKIKFRLFLSIILLLILLNLPFVSAKIKNLFYSVSLPLQKNFWSSGSDTAVFFKTIVNYKKLAEENRNLELKIKELLLLNYEVFDLRKENKILRKALDLGLETEFQLISAEVTGRYINSDAIFINKGSKSGVVKGSPAVTEEKMLVGKVNEVYDNFSKVLLLSDRSMVFNVEVVKAEGSFDEIVPGIINGAGNFQLELKLIPKEKEIEEGDSTITSVLGGIFPKGLYVGSVKEVKGVDIEPFWQIKIQPGVDINNLNKVFLLTNPQ</sequence>
<proteinExistence type="inferred from homology"/>
<dbReference type="InterPro" id="IPR055342">
    <property type="entry name" value="MreC_beta-barrel_core"/>
</dbReference>
<feature type="domain" description="Rod shape-determining protein MreC beta-barrel core" evidence="6">
    <location>
        <begin position="127"/>
        <end position="270"/>
    </location>
</feature>
<dbReference type="AlphaFoldDB" id="A0A1G2RCW1"/>
<evidence type="ECO:0000313" key="7">
    <source>
        <dbReference type="EMBL" id="OHA70368.1"/>
    </source>
</evidence>
<dbReference type="NCBIfam" id="TIGR00219">
    <property type="entry name" value="mreC"/>
    <property type="match status" value="1"/>
</dbReference>
<evidence type="ECO:0000256" key="1">
    <source>
        <dbReference type="ARBA" id="ARBA00009369"/>
    </source>
</evidence>
<dbReference type="PIRSF" id="PIRSF038471">
    <property type="entry name" value="MreC"/>
    <property type="match status" value="1"/>
</dbReference>